<accession>A0ACC3T9G7</accession>
<name>A0ACC3T9G7_LIPKO</name>
<dbReference type="Proteomes" id="UP001433508">
    <property type="component" value="Unassembled WGS sequence"/>
</dbReference>
<comment type="caution">
    <text evidence="1">The sequence shown here is derived from an EMBL/GenBank/DDBJ whole genome shotgun (WGS) entry which is preliminary data.</text>
</comment>
<keyword evidence="2" id="KW-1185">Reference proteome</keyword>
<proteinExistence type="predicted"/>
<protein>
    <submittedName>
        <fullName evidence="1">Uncharacterized protein</fullName>
    </submittedName>
</protein>
<dbReference type="EMBL" id="MU971339">
    <property type="protein sequence ID" value="KAK9240583.1"/>
    <property type="molecule type" value="Genomic_DNA"/>
</dbReference>
<evidence type="ECO:0000313" key="2">
    <source>
        <dbReference type="Proteomes" id="UP001433508"/>
    </source>
</evidence>
<reference evidence="2" key="1">
    <citation type="journal article" date="2024" name="Front. Bioeng. Biotechnol.">
        <title>Genome-scale model development and genomic sequencing of the oleaginous clade Lipomyces.</title>
        <authorList>
            <person name="Czajka J.J."/>
            <person name="Han Y."/>
            <person name="Kim J."/>
            <person name="Mondo S.J."/>
            <person name="Hofstad B.A."/>
            <person name="Robles A."/>
            <person name="Haridas S."/>
            <person name="Riley R."/>
            <person name="LaButti K."/>
            <person name="Pangilinan J."/>
            <person name="Andreopoulos W."/>
            <person name="Lipzen A."/>
            <person name="Yan J."/>
            <person name="Wang M."/>
            <person name="Ng V."/>
            <person name="Grigoriev I.V."/>
            <person name="Spatafora J.W."/>
            <person name="Magnuson J.K."/>
            <person name="Baker S.E."/>
            <person name="Pomraning K.R."/>
        </authorList>
    </citation>
    <scope>NUCLEOTIDE SEQUENCE [LARGE SCALE GENOMIC DNA]</scope>
    <source>
        <strain evidence="2">CBS 7786</strain>
    </source>
</reference>
<sequence length="890" mass="97922">MDRPKFNSSSSAGSISSLKSLMMSPTGTVLRRSSGSSTSILPAITPDPAALSSWTSVFENYPPPQVRVIAFQVGNEAQAKREQLRSLVGESYRDLLSTADTIIDMNGTAQVMEERFRTLATSCGSKIVRSRAETRDALAKAFRDRDATTKTSVAIVKIMNDLCHTIEILLRTPSLILTAAKLLLVVKELAASTGSLESSRMNGIDSRLSRLEARYFRCVDSILSSTVSSYIIDALVSYSLYTSSSPSGTLSYFLAARSKQLENLLAQTTSDSLLSALAVMDFTITSTKTLFANQFNRALTRATILPALSDAEFRKLPHIDFWFLKKWCPKHILEFVPMAVQDAAGSPIDVMTSLTSFQVSSMSSFETGIRRVITMISRDSTVTSQNRIESLLTLRRTIFESLIERPVVRSLLLSKDITWESLWFPTLKSLCNMHLNATVAIADQLSEIVSNADGPVAVKSESNPVSLWDDAWMTFDISRGGLDFRSAVTALIEGNAGDCGDILVSLKSWWNGINEVRKLVGRVRGVYGYESSVGEEEQWIRDVREAAEREGHMLGEFVEDEVIPGGISLLVDKIRILLRESSSDKSKIRRLVRVARRLGELPLAQEAVKDLIGGIVEDSYTTFAEAVFPVSVSLGEIEAYFSGYIATDLWEEESNGAKYPFDTSPWLAESIYDTYVRPIVGSATEDIVLGFPFGVSVCRRVVGQKWSTGMSDGIAKYLEQFKPESDHHGSSKTTPRIEEPTANNDLEVDNDEKNDEPSEPNNTEDNEDTEEEHIVPLSTGTTEVATDESNGASGTTVEANVADSPESSKTETDSSGAVVLGLADSKSAQVYWIQLLFDVMYLGKVFSIDVSALRDLVLSGIEGDHDKLLDTIAKRVESCWKRTRLLYAIL</sequence>
<evidence type="ECO:0000313" key="1">
    <source>
        <dbReference type="EMBL" id="KAK9240583.1"/>
    </source>
</evidence>
<gene>
    <name evidence="1" type="ORF">V1525DRAFT_353788</name>
</gene>
<organism evidence="1 2">
    <name type="scientific">Lipomyces kononenkoae</name>
    <name type="common">Yeast</name>
    <dbReference type="NCBI Taxonomy" id="34357"/>
    <lineage>
        <taxon>Eukaryota</taxon>
        <taxon>Fungi</taxon>
        <taxon>Dikarya</taxon>
        <taxon>Ascomycota</taxon>
        <taxon>Saccharomycotina</taxon>
        <taxon>Lipomycetes</taxon>
        <taxon>Lipomycetales</taxon>
        <taxon>Lipomycetaceae</taxon>
        <taxon>Lipomyces</taxon>
    </lineage>
</organism>